<evidence type="ECO:0000313" key="9">
    <source>
        <dbReference type="RefSeq" id="XP_033533309.1"/>
    </source>
</evidence>
<feature type="compositionally biased region" description="Basic and acidic residues" evidence="5">
    <location>
        <begin position="978"/>
        <end position="995"/>
    </location>
</feature>
<feature type="region of interest" description="Disordered" evidence="5">
    <location>
        <begin position="941"/>
        <end position="995"/>
    </location>
</feature>
<feature type="region of interest" description="Disordered" evidence="5">
    <location>
        <begin position="831"/>
        <end position="884"/>
    </location>
</feature>
<evidence type="ECO:0000313" key="8">
    <source>
        <dbReference type="Proteomes" id="UP000504638"/>
    </source>
</evidence>
<feature type="compositionally biased region" description="Low complexity" evidence="5">
    <location>
        <begin position="831"/>
        <end position="849"/>
    </location>
</feature>
<feature type="coiled-coil region" evidence="4">
    <location>
        <begin position="784"/>
        <end position="811"/>
    </location>
</feature>
<dbReference type="SUPFAM" id="SSF53067">
    <property type="entry name" value="Actin-like ATPase domain"/>
    <property type="match status" value="2"/>
</dbReference>
<dbReference type="PANTHER" id="PTHR45639">
    <property type="entry name" value="HSC70CB, ISOFORM G-RELATED"/>
    <property type="match status" value="1"/>
</dbReference>
<dbReference type="Gene3D" id="3.30.420.40">
    <property type="match status" value="2"/>
</dbReference>
<gene>
    <name evidence="7 9" type="ORF">P152DRAFT_418287</name>
</gene>
<dbReference type="GO" id="GO:0005524">
    <property type="term" value="F:ATP binding"/>
    <property type="evidence" value="ECO:0007669"/>
    <property type="project" value="UniProtKB-KW"/>
</dbReference>
<evidence type="ECO:0000256" key="1">
    <source>
        <dbReference type="ARBA" id="ARBA00022741"/>
    </source>
</evidence>
<evidence type="ECO:0000256" key="4">
    <source>
        <dbReference type="SAM" id="Coils"/>
    </source>
</evidence>
<keyword evidence="4" id="KW-0175">Coiled coil</keyword>
<dbReference type="SUPFAM" id="SSF100934">
    <property type="entry name" value="Heat shock protein 70kD (HSP70), C-terminal subdomain"/>
    <property type="match status" value="1"/>
</dbReference>
<feature type="compositionally biased region" description="Acidic residues" evidence="5">
    <location>
        <begin position="850"/>
        <end position="859"/>
    </location>
</feature>
<feature type="compositionally biased region" description="Low complexity" evidence="5">
    <location>
        <begin position="860"/>
        <end position="869"/>
    </location>
</feature>
<dbReference type="GeneID" id="54417673"/>
<dbReference type="InterPro" id="IPR013126">
    <property type="entry name" value="Hsp_70_fam"/>
</dbReference>
<evidence type="ECO:0000256" key="3">
    <source>
        <dbReference type="ARBA" id="ARBA00023186"/>
    </source>
</evidence>
<evidence type="ECO:0000313" key="7">
    <source>
        <dbReference type="EMBL" id="KAF1811678.1"/>
    </source>
</evidence>
<feature type="compositionally biased region" description="Polar residues" evidence="5">
    <location>
        <begin position="651"/>
        <end position="660"/>
    </location>
</feature>
<dbReference type="EMBL" id="ML975160">
    <property type="protein sequence ID" value="KAF1811678.1"/>
    <property type="molecule type" value="Genomic_DNA"/>
</dbReference>
<dbReference type="Gene3D" id="3.30.30.30">
    <property type="match status" value="1"/>
</dbReference>
<dbReference type="AlphaFoldDB" id="A0A6G1G0Y3"/>
<dbReference type="GO" id="GO:0030968">
    <property type="term" value="P:endoplasmic reticulum unfolded protein response"/>
    <property type="evidence" value="ECO:0007669"/>
    <property type="project" value="TreeGrafter"/>
</dbReference>
<keyword evidence="6" id="KW-0732">Signal</keyword>
<dbReference type="Gene3D" id="1.20.1270.10">
    <property type="match status" value="1"/>
</dbReference>
<reference evidence="9" key="2">
    <citation type="submission" date="2020-04" db="EMBL/GenBank/DDBJ databases">
        <authorList>
            <consortium name="NCBI Genome Project"/>
        </authorList>
    </citation>
    <scope>NUCLEOTIDE SEQUENCE</scope>
    <source>
        <strain evidence="9">CBS 781.70</strain>
    </source>
</reference>
<proteinExistence type="predicted"/>
<keyword evidence="3" id="KW-0143">Chaperone</keyword>
<keyword evidence="1" id="KW-0547">Nucleotide-binding</keyword>
<dbReference type="CDD" id="cd10230">
    <property type="entry name" value="ASKHA_NBD_HSP70_HYOU1"/>
    <property type="match status" value="1"/>
</dbReference>
<organism evidence="7">
    <name type="scientific">Eremomyces bilateralis CBS 781.70</name>
    <dbReference type="NCBI Taxonomy" id="1392243"/>
    <lineage>
        <taxon>Eukaryota</taxon>
        <taxon>Fungi</taxon>
        <taxon>Dikarya</taxon>
        <taxon>Ascomycota</taxon>
        <taxon>Pezizomycotina</taxon>
        <taxon>Dothideomycetes</taxon>
        <taxon>Dothideomycetes incertae sedis</taxon>
        <taxon>Eremomycetales</taxon>
        <taxon>Eremomycetaceae</taxon>
        <taxon>Eremomyces</taxon>
    </lineage>
</organism>
<dbReference type="Gene3D" id="3.90.640.10">
    <property type="entry name" value="Actin, Chain A, domain 4"/>
    <property type="match status" value="1"/>
</dbReference>
<feature type="region of interest" description="Disordered" evidence="5">
    <location>
        <begin position="605"/>
        <end position="660"/>
    </location>
</feature>
<evidence type="ECO:0000256" key="2">
    <source>
        <dbReference type="ARBA" id="ARBA00022840"/>
    </source>
</evidence>
<feature type="compositionally biased region" description="Basic residues" evidence="5">
    <location>
        <begin position="941"/>
        <end position="970"/>
    </location>
</feature>
<dbReference type="OrthoDB" id="10262720at2759"/>
<dbReference type="PRINTS" id="PR00301">
    <property type="entry name" value="HEATSHOCK70"/>
</dbReference>
<dbReference type="FunFam" id="3.90.640.10:FF:000039">
    <property type="entry name" value="Hsp70 family chaperone Lhs1/Orp150"/>
    <property type="match status" value="1"/>
</dbReference>
<feature type="signal peptide" evidence="6">
    <location>
        <begin position="1"/>
        <end position="26"/>
    </location>
</feature>
<keyword evidence="8" id="KW-1185">Reference proteome</keyword>
<feature type="compositionally biased region" description="Low complexity" evidence="5">
    <location>
        <begin position="617"/>
        <end position="647"/>
    </location>
</feature>
<name>A0A6G1G0Y3_9PEZI</name>
<dbReference type="GO" id="GO:0034663">
    <property type="term" value="C:endoplasmic reticulum chaperone complex"/>
    <property type="evidence" value="ECO:0007669"/>
    <property type="project" value="TreeGrafter"/>
</dbReference>
<dbReference type="PANTHER" id="PTHR45639:SF3">
    <property type="entry name" value="HYPOXIA UP-REGULATED PROTEIN 1"/>
    <property type="match status" value="1"/>
</dbReference>
<protein>
    <submittedName>
        <fullName evidence="7 9">Actin-like ATPase domain-containing protein</fullName>
    </submittedName>
</protein>
<evidence type="ECO:0000256" key="6">
    <source>
        <dbReference type="SAM" id="SignalP"/>
    </source>
</evidence>
<evidence type="ECO:0000256" key="5">
    <source>
        <dbReference type="SAM" id="MobiDB-lite"/>
    </source>
</evidence>
<reference evidence="7 9" key="1">
    <citation type="submission" date="2020-01" db="EMBL/GenBank/DDBJ databases">
        <authorList>
            <consortium name="DOE Joint Genome Institute"/>
            <person name="Haridas S."/>
            <person name="Albert R."/>
            <person name="Binder M."/>
            <person name="Bloem J."/>
            <person name="Labutti K."/>
            <person name="Salamov A."/>
            <person name="Andreopoulos B."/>
            <person name="Baker S.E."/>
            <person name="Barry K."/>
            <person name="Bills G."/>
            <person name="Bluhm B.H."/>
            <person name="Cannon C."/>
            <person name="Castanera R."/>
            <person name="Culley D.E."/>
            <person name="Daum C."/>
            <person name="Ezra D."/>
            <person name="Gonzalez J.B."/>
            <person name="Henrissat B."/>
            <person name="Kuo A."/>
            <person name="Liang C."/>
            <person name="Lipzen A."/>
            <person name="Lutzoni F."/>
            <person name="Magnuson J."/>
            <person name="Mondo S."/>
            <person name="Nolan M."/>
            <person name="Ohm R."/>
            <person name="Pangilinan J."/>
            <person name="Park H.-J."/>
            <person name="Ramirez L."/>
            <person name="Alfaro M."/>
            <person name="Sun H."/>
            <person name="Tritt A."/>
            <person name="Yoshinaga Y."/>
            <person name="Zwiers L.-H."/>
            <person name="Turgeon B.G."/>
            <person name="Goodwin S.B."/>
            <person name="Spatafora J.W."/>
            <person name="Crous P.W."/>
            <person name="Grigoriev I.V."/>
        </authorList>
    </citation>
    <scope>NUCLEOTIDE SEQUENCE</scope>
    <source>
        <strain evidence="7 9">CBS 781.70</strain>
    </source>
</reference>
<dbReference type="Proteomes" id="UP000504638">
    <property type="component" value="Unplaced"/>
</dbReference>
<keyword evidence="2" id="KW-0067">ATP-binding</keyword>
<feature type="chain" id="PRO_5044631747" evidence="6">
    <location>
        <begin position="27"/>
        <end position="995"/>
    </location>
</feature>
<accession>A0A6G1G0Y3</accession>
<dbReference type="Pfam" id="PF00012">
    <property type="entry name" value="HSP70"/>
    <property type="match status" value="1"/>
</dbReference>
<dbReference type="RefSeq" id="XP_033533309.1">
    <property type="nucleotide sequence ID" value="XM_033677103.1"/>
</dbReference>
<dbReference type="InterPro" id="IPR029048">
    <property type="entry name" value="HSP70_C_sf"/>
</dbReference>
<sequence length="995" mass="107307">MARRSILPSLGAILCAILFFTQSVFAVSAVLGIDLGTEYIKAALVKPGIPLDIVLSKDSKRKEASAIAFKPARGTVPTEGSFPERLYGGDALSLAGRFPHDVYPNLKQLLGIPIHDDAGLASVVETYKGRYPALVLEAMEGRGTVGFKSKSFVEGAEAFSVEELLAMELMNVKENGQNMAGDQHRIDSVVITVPPFYTADEKRAVELAAELAGLDVMALTSDGLAVGMNYAMTREFPTVNEGGKPEYNMVYDMGAGHTTATILKFQGRTVKDIGRFNKTVQEVQVMGAGWDKSLGGDALNTLVVDDMVNKFLQSSEGKKLGVQASDVKAHGRAMAKLWKDAERHRQVLSANSDTAASFEELYGNVDFKYKISRSEFEKLASEFAQRLDGPAKQALEAAKLTMDDIDSIILHGGATRTPFVQKRLESLAGGASKLRGNVNADEAAVLGATFKGAQLSPSFRVKEIRDSDLAFYAAGLKWNDGKERQQKLFTPTSLAGFAKQVPLKLQTDFSFSLFQQVPTTDGSAVVDRTVSTVQTNNLTASVAELVSKYGCATENITTAFKVRIDSDHGIPTVVSGSVSCEVDDTKKGNLMEGVKDLFGFGKKKDGDQEVLEEETEPSSSTSSASEPETSSSSVSSSSASASPSAAAKPQGTKQKTVSINIDFTTTPAGIRSFSKEEMDRIHSRLRAFDRSDRDRFLRSELLNTLEAATYRTRDLLTEPPFIAASTSAIREQISSLLSTVSEWLYGDGADAVSDVIKARLDELNALVDPIKKRILEVTERPMKVRALQDALEQTQTMIERMDEEVASAVAAASKSAEEAASAASELLSSALSSSSADTETTAPASSSQSDDLDDLDDLSAAEWSTTTTPPSEPEPTEPVMPYTPEDISSLQKAHNEIKTWLNEKLALQETLSATDDPVLLTSELEEKTRHLQEELMTMLRRKMANFGGKKKGGGGKKGKKTSKAKGKKGKSTSTAKATAEKKPEESATEKTHDEL</sequence>
<dbReference type="GO" id="GO:0140662">
    <property type="term" value="F:ATP-dependent protein folding chaperone"/>
    <property type="evidence" value="ECO:0007669"/>
    <property type="project" value="InterPro"/>
</dbReference>
<reference evidence="9" key="3">
    <citation type="submission" date="2025-04" db="UniProtKB">
        <authorList>
            <consortium name="RefSeq"/>
        </authorList>
    </citation>
    <scope>IDENTIFICATION</scope>
    <source>
        <strain evidence="9">CBS 781.70</strain>
    </source>
</reference>
<dbReference type="InterPro" id="IPR043129">
    <property type="entry name" value="ATPase_NBD"/>
</dbReference>